<sequence>MGLKFYQFHKLIRFCKRKGLRKLTPELDFDFRIAVTLFVIDAALIFSIILCVSGSNDHIFMLIKTNYYRIKKGDHSNCENYRGISLRGFKEIKRFGTRSGIFSAEWQDTTRNKGKWKRANTCIVYEPTDSIYVEN</sequence>
<evidence type="ECO:0000313" key="3">
    <source>
        <dbReference type="Proteomes" id="UP000276133"/>
    </source>
</evidence>
<dbReference type="Proteomes" id="UP000276133">
    <property type="component" value="Unassembled WGS sequence"/>
</dbReference>
<organism evidence="2 3">
    <name type="scientific">Brachionus plicatilis</name>
    <name type="common">Marine rotifer</name>
    <name type="synonym">Brachionus muelleri</name>
    <dbReference type="NCBI Taxonomy" id="10195"/>
    <lineage>
        <taxon>Eukaryota</taxon>
        <taxon>Metazoa</taxon>
        <taxon>Spiralia</taxon>
        <taxon>Gnathifera</taxon>
        <taxon>Rotifera</taxon>
        <taxon>Eurotatoria</taxon>
        <taxon>Monogononta</taxon>
        <taxon>Pseudotrocha</taxon>
        <taxon>Ploima</taxon>
        <taxon>Brachionidae</taxon>
        <taxon>Brachionus</taxon>
    </lineage>
</organism>
<keyword evidence="1" id="KW-1133">Transmembrane helix</keyword>
<dbReference type="EMBL" id="REGN01013494">
    <property type="protein sequence ID" value="RMZ93869.1"/>
    <property type="molecule type" value="Genomic_DNA"/>
</dbReference>
<feature type="transmembrane region" description="Helical" evidence="1">
    <location>
        <begin position="31"/>
        <end position="52"/>
    </location>
</feature>
<keyword evidence="1" id="KW-0472">Membrane</keyword>
<proteinExistence type="predicted"/>
<evidence type="ECO:0000256" key="1">
    <source>
        <dbReference type="SAM" id="Phobius"/>
    </source>
</evidence>
<accession>A0A3M7P4M3</accession>
<dbReference type="AlphaFoldDB" id="A0A3M7P4M3"/>
<evidence type="ECO:0000313" key="2">
    <source>
        <dbReference type="EMBL" id="RMZ93869.1"/>
    </source>
</evidence>
<protein>
    <submittedName>
        <fullName evidence="2">Uncharacterized protein</fullName>
    </submittedName>
</protein>
<keyword evidence="3" id="KW-1185">Reference proteome</keyword>
<gene>
    <name evidence="2" type="ORF">BpHYR1_018197</name>
</gene>
<name>A0A3M7P4M3_BRAPC</name>
<keyword evidence="1" id="KW-0812">Transmembrane</keyword>
<reference evidence="2 3" key="1">
    <citation type="journal article" date="2018" name="Sci. Rep.">
        <title>Genomic signatures of local adaptation to the degree of environmental predictability in rotifers.</title>
        <authorList>
            <person name="Franch-Gras L."/>
            <person name="Hahn C."/>
            <person name="Garcia-Roger E.M."/>
            <person name="Carmona M.J."/>
            <person name="Serra M."/>
            <person name="Gomez A."/>
        </authorList>
    </citation>
    <scope>NUCLEOTIDE SEQUENCE [LARGE SCALE GENOMIC DNA]</scope>
    <source>
        <strain evidence="2">HYR1</strain>
    </source>
</reference>
<comment type="caution">
    <text evidence="2">The sequence shown here is derived from an EMBL/GenBank/DDBJ whole genome shotgun (WGS) entry which is preliminary data.</text>
</comment>